<dbReference type="InterPro" id="IPR005119">
    <property type="entry name" value="LysR_subst-bd"/>
</dbReference>
<keyword evidence="4" id="KW-0804">Transcription</keyword>
<feature type="domain" description="HTH lysR-type" evidence="5">
    <location>
        <begin position="6"/>
        <end position="63"/>
    </location>
</feature>
<dbReference type="SUPFAM" id="SSF46785">
    <property type="entry name" value="Winged helix' DNA-binding domain"/>
    <property type="match status" value="1"/>
</dbReference>
<dbReference type="SUPFAM" id="SSF53850">
    <property type="entry name" value="Periplasmic binding protein-like II"/>
    <property type="match status" value="1"/>
</dbReference>
<dbReference type="GO" id="GO:0000976">
    <property type="term" value="F:transcription cis-regulatory region binding"/>
    <property type="evidence" value="ECO:0007669"/>
    <property type="project" value="TreeGrafter"/>
</dbReference>
<dbReference type="InterPro" id="IPR036390">
    <property type="entry name" value="WH_DNA-bd_sf"/>
</dbReference>
<dbReference type="RefSeq" id="WP_047846874.1">
    <property type="nucleotide sequence ID" value="NZ_AEJF01000079.1"/>
</dbReference>
<sequence>MATVLPEARLLRIFTCVIRHQGFAAAQQELNLSTSAISTYMSQLESLVGVVLCHRGRGGFSLTPKGEEFHQEALRLLGEVDGFERYAAGLRGELRGSIKLGVLDSTVSDKALPLSEIIGAFTREHPALHLHLHVQSPYELQLSVLGNRLDLAIGAFQLRMNGLIYHSLYREQHWLYCSDSHPLFNERHIPQETISQQRMVGRAYWSQTELARHGFKRSEATVDSMEGQLILILSGAFIGFLPEHYAQSWVDKGRLRVLAPAGFGYQAPFALIVRRGRSKEPLIQKFRDTLKAHLGR</sequence>
<dbReference type="FunFam" id="1.10.10.10:FF:000511">
    <property type="entry name" value="LysR family transcriptional regulator"/>
    <property type="match status" value="1"/>
</dbReference>
<keyword evidence="3" id="KW-0238">DNA-binding</keyword>
<dbReference type="CDD" id="cd05466">
    <property type="entry name" value="PBP2_LTTR_substrate"/>
    <property type="match status" value="1"/>
</dbReference>
<dbReference type="InterPro" id="IPR000847">
    <property type="entry name" value="LysR_HTH_N"/>
</dbReference>
<dbReference type="PANTHER" id="PTHR30126">
    <property type="entry name" value="HTH-TYPE TRANSCRIPTIONAL REGULATOR"/>
    <property type="match status" value="1"/>
</dbReference>
<keyword evidence="2" id="KW-0805">Transcription regulation</keyword>
<reference evidence="6 7" key="1">
    <citation type="journal article" date="2015" name="Genome Announc.">
        <title>Draft Genome Sequence of Burkholderia sp. Strain PML1(12), an Ectomycorrhizosphere-Inhabiting Bacterium with Effective Mineral-Weathering Ability.</title>
        <authorList>
            <person name="Uroz S."/>
            <person name="Oger P."/>
        </authorList>
    </citation>
    <scope>NUCLEOTIDE SEQUENCE [LARGE SCALE GENOMIC DNA]</scope>
    <source>
        <strain evidence="7">PML1(12)</strain>
    </source>
</reference>
<keyword evidence="7" id="KW-1185">Reference proteome</keyword>
<dbReference type="EMBL" id="AEJF01000079">
    <property type="protein sequence ID" value="KLU25991.1"/>
    <property type="molecule type" value="Genomic_DNA"/>
</dbReference>
<dbReference type="PATRIC" id="fig|908627.4.peg.2676"/>
<proteinExistence type="inferred from homology"/>
<dbReference type="AlphaFoldDB" id="A0A0J1D013"/>
<dbReference type="PANTHER" id="PTHR30126:SF98">
    <property type="entry name" value="HTH-TYPE TRANSCRIPTIONAL ACTIVATOR BAUR"/>
    <property type="match status" value="1"/>
</dbReference>
<dbReference type="Pfam" id="PF00126">
    <property type="entry name" value="HTH_1"/>
    <property type="match status" value="1"/>
</dbReference>
<dbReference type="OrthoDB" id="8587655at2"/>
<protein>
    <submittedName>
        <fullName evidence="6">LysR family transcriptional regulator</fullName>
    </submittedName>
</protein>
<evidence type="ECO:0000256" key="1">
    <source>
        <dbReference type="ARBA" id="ARBA00009437"/>
    </source>
</evidence>
<evidence type="ECO:0000256" key="2">
    <source>
        <dbReference type="ARBA" id="ARBA00023015"/>
    </source>
</evidence>
<organism evidence="6 7">
    <name type="scientific">Caballeronia mineralivorans PML1(12)</name>
    <dbReference type="NCBI Taxonomy" id="908627"/>
    <lineage>
        <taxon>Bacteria</taxon>
        <taxon>Pseudomonadati</taxon>
        <taxon>Pseudomonadota</taxon>
        <taxon>Betaproteobacteria</taxon>
        <taxon>Burkholderiales</taxon>
        <taxon>Burkholderiaceae</taxon>
        <taxon>Caballeronia</taxon>
    </lineage>
</organism>
<dbReference type="InterPro" id="IPR036388">
    <property type="entry name" value="WH-like_DNA-bd_sf"/>
</dbReference>
<evidence type="ECO:0000256" key="4">
    <source>
        <dbReference type="ARBA" id="ARBA00023163"/>
    </source>
</evidence>
<evidence type="ECO:0000259" key="5">
    <source>
        <dbReference type="PROSITE" id="PS50931"/>
    </source>
</evidence>
<dbReference type="GO" id="GO:0003700">
    <property type="term" value="F:DNA-binding transcription factor activity"/>
    <property type="evidence" value="ECO:0007669"/>
    <property type="project" value="InterPro"/>
</dbReference>
<name>A0A0J1D013_9BURK</name>
<accession>A0A0J1D013</accession>
<evidence type="ECO:0000256" key="3">
    <source>
        <dbReference type="ARBA" id="ARBA00023125"/>
    </source>
</evidence>
<dbReference type="Proteomes" id="UP000035963">
    <property type="component" value="Unassembled WGS sequence"/>
</dbReference>
<comment type="similarity">
    <text evidence="1">Belongs to the LysR transcriptional regulatory family.</text>
</comment>
<evidence type="ECO:0000313" key="6">
    <source>
        <dbReference type="EMBL" id="KLU25991.1"/>
    </source>
</evidence>
<dbReference type="Gene3D" id="1.10.10.10">
    <property type="entry name" value="Winged helix-like DNA-binding domain superfamily/Winged helix DNA-binding domain"/>
    <property type="match status" value="1"/>
</dbReference>
<comment type="caution">
    <text evidence="6">The sequence shown here is derived from an EMBL/GenBank/DDBJ whole genome shotgun (WGS) entry which is preliminary data.</text>
</comment>
<gene>
    <name evidence="6" type="ORF">EOS_12060</name>
</gene>
<dbReference type="Gene3D" id="3.40.190.10">
    <property type="entry name" value="Periplasmic binding protein-like II"/>
    <property type="match status" value="2"/>
</dbReference>
<dbReference type="Pfam" id="PF03466">
    <property type="entry name" value="LysR_substrate"/>
    <property type="match status" value="1"/>
</dbReference>
<dbReference type="PROSITE" id="PS50931">
    <property type="entry name" value="HTH_LYSR"/>
    <property type="match status" value="1"/>
</dbReference>
<evidence type="ECO:0000313" key="7">
    <source>
        <dbReference type="Proteomes" id="UP000035963"/>
    </source>
</evidence>